<protein>
    <submittedName>
        <fullName evidence="3">Uncharacterized protein</fullName>
    </submittedName>
</protein>
<name>W2QN39_PHYN3</name>
<accession>W2QN39</accession>
<proteinExistence type="predicted"/>
<feature type="compositionally biased region" description="Basic and acidic residues" evidence="2">
    <location>
        <begin position="9"/>
        <end position="21"/>
    </location>
</feature>
<evidence type="ECO:0000256" key="2">
    <source>
        <dbReference type="SAM" id="MobiDB-lite"/>
    </source>
</evidence>
<reference evidence="3 4" key="2">
    <citation type="submission" date="2013-11" db="EMBL/GenBank/DDBJ databases">
        <title>The Genome Sequence of Phytophthora parasitica INRA-310.</title>
        <authorList>
            <consortium name="The Broad Institute Genomics Platform"/>
            <person name="Russ C."/>
            <person name="Tyler B."/>
            <person name="Panabieres F."/>
            <person name="Shan W."/>
            <person name="Tripathy S."/>
            <person name="Grunwald N."/>
            <person name="Machado M."/>
            <person name="Johnson C.S."/>
            <person name="Arredondo F."/>
            <person name="Hong C."/>
            <person name="Coffey M."/>
            <person name="Young S.K."/>
            <person name="Zeng Q."/>
            <person name="Gargeya S."/>
            <person name="Fitzgerald M."/>
            <person name="Abouelleil A."/>
            <person name="Alvarado L."/>
            <person name="Chapman S.B."/>
            <person name="Gainer-Dewar J."/>
            <person name="Goldberg J."/>
            <person name="Griggs A."/>
            <person name="Gujja S."/>
            <person name="Hansen M."/>
            <person name="Howarth C."/>
            <person name="Imamovic A."/>
            <person name="Ireland A."/>
            <person name="Larimer J."/>
            <person name="McCowan C."/>
            <person name="Murphy C."/>
            <person name="Pearson M."/>
            <person name="Poon T.W."/>
            <person name="Priest M."/>
            <person name="Roberts A."/>
            <person name="Saif S."/>
            <person name="Shea T."/>
            <person name="Sykes S."/>
            <person name="Wortman J."/>
            <person name="Nusbaum C."/>
            <person name="Birren B."/>
        </authorList>
    </citation>
    <scope>NUCLEOTIDE SEQUENCE [LARGE SCALE GENOMIC DNA]</scope>
    <source>
        <strain evidence="3 4">INRA-310</strain>
    </source>
</reference>
<reference evidence="4" key="1">
    <citation type="submission" date="2011-12" db="EMBL/GenBank/DDBJ databases">
        <authorList>
            <consortium name="The Broad Institute Genome Sequencing Platform"/>
            <person name="Russ C."/>
            <person name="Tyler B."/>
            <person name="Panabieres F."/>
            <person name="Shan W."/>
            <person name="Tripathy S."/>
            <person name="Grunwald N."/>
            <person name="Machado M."/>
            <person name="Young S.K."/>
            <person name="Zeng Q."/>
            <person name="Gargeya S."/>
            <person name="Fitzgerald M."/>
            <person name="Haas B."/>
            <person name="Abouelleil A."/>
            <person name="Alvarado L."/>
            <person name="Arachchi H.M."/>
            <person name="Berlin A."/>
            <person name="Chapman S.B."/>
            <person name="Gearin G."/>
            <person name="Goldberg J."/>
            <person name="Griggs A."/>
            <person name="Gujja S."/>
            <person name="Hansen M."/>
            <person name="Heiman D."/>
            <person name="Howarth C."/>
            <person name="Larimer J."/>
            <person name="Lui A."/>
            <person name="MacDonald P.J.P."/>
            <person name="McCowen C."/>
            <person name="Montmayeur A."/>
            <person name="Murphy C."/>
            <person name="Neiman D."/>
            <person name="Pearson M."/>
            <person name="Priest M."/>
            <person name="Roberts A."/>
            <person name="Saif S."/>
            <person name="Shea T."/>
            <person name="Sisk P."/>
            <person name="Stolte C."/>
            <person name="Sykes S."/>
            <person name="Wortman J."/>
            <person name="Nusbaum C."/>
            <person name="Birren B."/>
        </authorList>
    </citation>
    <scope>NUCLEOTIDE SEQUENCE [LARGE SCALE GENOMIC DNA]</scope>
    <source>
        <strain evidence="4">INRA-310</strain>
    </source>
</reference>
<dbReference type="Proteomes" id="UP000018817">
    <property type="component" value="Unassembled WGS sequence"/>
</dbReference>
<evidence type="ECO:0000313" key="4">
    <source>
        <dbReference type="Proteomes" id="UP000018817"/>
    </source>
</evidence>
<keyword evidence="1" id="KW-0175">Coiled coil</keyword>
<organism evidence="3 4">
    <name type="scientific">Phytophthora nicotianae (strain INRA-310)</name>
    <name type="common">Phytophthora parasitica</name>
    <dbReference type="NCBI Taxonomy" id="761204"/>
    <lineage>
        <taxon>Eukaryota</taxon>
        <taxon>Sar</taxon>
        <taxon>Stramenopiles</taxon>
        <taxon>Oomycota</taxon>
        <taxon>Peronosporomycetes</taxon>
        <taxon>Peronosporales</taxon>
        <taxon>Peronosporaceae</taxon>
        <taxon>Phytophthora</taxon>
    </lineage>
</organism>
<dbReference type="AlphaFoldDB" id="W2QN39"/>
<evidence type="ECO:0000256" key="1">
    <source>
        <dbReference type="SAM" id="Coils"/>
    </source>
</evidence>
<dbReference type="GeneID" id="20190747"/>
<dbReference type="EMBL" id="KI669572">
    <property type="protein sequence ID" value="ETN14548.1"/>
    <property type="molecule type" value="Genomic_DNA"/>
</dbReference>
<dbReference type="RefSeq" id="XP_008900290.1">
    <property type="nucleotide sequence ID" value="XM_008902042.1"/>
</dbReference>
<feature type="coiled-coil region" evidence="1">
    <location>
        <begin position="38"/>
        <end position="72"/>
    </location>
</feature>
<gene>
    <name evidence="3" type="ORF">PPTG_22148</name>
</gene>
<sequence>MNTPNHPVQTEKNHATKAEKTLKKHTAGKLMPYSTELQRQKRAELRELRVQAEELEDQLAELQIIRQVHVNNVSLGSHGQNTVYWRSMAVVACEQRKPQSWDFLFKRLKSYCGSPSTTTTRKNTVNAVGYYGSVIREFYKLEATAVTQAKTQVQKTILDLVGNRMRIITQFMQETP</sequence>
<evidence type="ECO:0000313" key="3">
    <source>
        <dbReference type="EMBL" id="ETN14548.1"/>
    </source>
</evidence>
<dbReference type="VEuPathDB" id="FungiDB:PPTG_22148"/>
<feature type="region of interest" description="Disordered" evidence="2">
    <location>
        <begin position="1"/>
        <end position="29"/>
    </location>
</feature>